<evidence type="ECO:0000313" key="1">
    <source>
        <dbReference type="EMBL" id="CAB5062801.1"/>
    </source>
</evidence>
<proteinExistence type="predicted"/>
<sequence length="32" mass="3209">MTTGAVGAVTVGAGPPFFSQLDCVEPSLQRTA</sequence>
<reference evidence="1" key="1">
    <citation type="submission" date="2020-05" db="EMBL/GenBank/DDBJ databases">
        <authorList>
            <person name="Chiriac C."/>
            <person name="Salcher M."/>
            <person name="Ghai R."/>
            <person name="Kavagutti S V."/>
        </authorList>
    </citation>
    <scope>NUCLEOTIDE SEQUENCE</scope>
</reference>
<dbReference type="EMBL" id="CAFBQS010000071">
    <property type="protein sequence ID" value="CAB5062801.1"/>
    <property type="molecule type" value="Genomic_DNA"/>
</dbReference>
<organism evidence="1">
    <name type="scientific">freshwater metagenome</name>
    <dbReference type="NCBI Taxonomy" id="449393"/>
    <lineage>
        <taxon>unclassified sequences</taxon>
        <taxon>metagenomes</taxon>
        <taxon>ecological metagenomes</taxon>
    </lineage>
</organism>
<dbReference type="AlphaFoldDB" id="A0A6J7UAK6"/>
<accession>A0A6J7UAK6</accession>
<protein>
    <submittedName>
        <fullName evidence="1">Unannotated protein</fullName>
    </submittedName>
</protein>
<name>A0A6J7UAK6_9ZZZZ</name>
<gene>
    <name evidence="1" type="ORF">UFOPK4366_00482</name>
</gene>